<dbReference type="InterPro" id="IPR000504">
    <property type="entry name" value="RRM_dom"/>
</dbReference>
<dbReference type="Pfam" id="PF00076">
    <property type="entry name" value="RRM_1"/>
    <property type="match status" value="3"/>
</dbReference>
<feature type="domain" description="RRM" evidence="4">
    <location>
        <begin position="88"/>
        <end position="165"/>
    </location>
</feature>
<accession>A0ABY6KP46</accession>
<dbReference type="InterPro" id="IPR035979">
    <property type="entry name" value="RBD_domain_sf"/>
</dbReference>
<dbReference type="EMBL" id="CP092868">
    <property type="protein sequence ID" value="UYV68895.1"/>
    <property type="molecule type" value="Genomic_DNA"/>
</dbReference>
<feature type="compositionally biased region" description="Polar residues" evidence="3">
    <location>
        <begin position="289"/>
        <end position="298"/>
    </location>
</feature>
<evidence type="ECO:0000313" key="6">
    <source>
        <dbReference type="Proteomes" id="UP001235939"/>
    </source>
</evidence>
<proteinExistence type="predicted"/>
<feature type="domain" description="RRM" evidence="4">
    <location>
        <begin position="171"/>
        <end position="248"/>
    </location>
</feature>
<evidence type="ECO:0000256" key="1">
    <source>
        <dbReference type="ARBA" id="ARBA00022884"/>
    </source>
</evidence>
<dbReference type="InterPro" id="IPR012677">
    <property type="entry name" value="Nucleotide-bd_a/b_plait_sf"/>
</dbReference>
<keyword evidence="1 2" id="KW-0694">RNA-binding</keyword>
<gene>
    <name evidence="5" type="ORF">LAZ67_6001510</name>
</gene>
<dbReference type="SMART" id="SM00360">
    <property type="entry name" value="RRM"/>
    <property type="match status" value="3"/>
</dbReference>
<feature type="region of interest" description="Disordered" evidence="3">
    <location>
        <begin position="251"/>
        <end position="304"/>
    </location>
</feature>
<sequence>MSGKIFVKNIPYNTSDEQFKEFFNQFGEVIEARIVREESGRSKGFGFVTFSTQGAANALIESEEILELENRKLIIKASVSKVTRPLNSEICVKNFPFETTDDQFFEFFGTFGLVQKERVIRKASGESRGFGYVTFNEEKAANALIEKKNLIVLKEQKLVIEDPPRNGQISKDIFVRNLPFDTTNEKLCQYFSTFGEVAKAKVICSASGQSKGFGFVTFSNKESAKALFERKEPLILGRKIIFVEASIPDKTKTPAPASSKPTNSGPAKPVPRKPLATKSANPATKRANPATTKSQPRTTPAPKQDKIFFNNFERSLRIEGVTHPLKPGHIREFFQTWFKCEVEQVYFRKDETTKKFDSIGFALMATEEQAKILVGSHTVKKVTLTAELIPRPEEKS</sequence>
<protein>
    <submittedName>
        <fullName evidence="5">PAB1</fullName>
    </submittedName>
</protein>
<dbReference type="PROSITE" id="PS50102">
    <property type="entry name" value="RRM"/>
    <property type="match status" value="3"/>
</dbReference>
<dbReference type="SUPFAM" id="SSF54928">
    <property type="entry name" value="RNA-binding domain, RBD"/>
    <property type="match status" value="3"/>
</dbReference>
<feature type="domain" description="RRM" evidence="4">
    <location>
        <begin position="3"/>
        <end position="80"/>
    </location>
</feature>
<dbReference type="CDD" id="cd00590">
    <property type="entry name" value="RRM_SF"/>
    <property type="match status" value="2"/>
</dbReference>
<evidence type="ECO:0000256" key="3">
    <source>
        <dbReference type="SAM" id="MobiDB-lite"/>
    </source>
</evidence>
<dbReference type="PANTHER" id="PTHR48027">
    <property type="entry name" value="HETEROGENEOUS NUCLEAR RIBONUCLEOPROTEIN 87F-RELATED"/>
    <property type="match status" value="1"/>
</dbReference>
<name>A0ABY6KP46_9ARAC</name>
<keyword evidence="6" id="KW-1185">Reference proteome</keyword>
<dbReference type="Gene3D" id="3.30.70.330">
    <property type="match status" value="3"/>
</dbReference>
<dbReference type="Proteomes" id="UP001235939">
    <property type="component" value="Chromosome 06"/>
</dbReference>
<evidence type="ECO:0000313" key="5">
    <source>
        <dbReference type="EMBL" id="UYV68895.1"/>
    </source>
</evidence>
<organism evidence="5 6">
    <name type="scientific">Cordylochernes scorpioides</name>
    <dbReference type="NCBI Taxonomy" id="51811"/>
    <lineage>
        <taxon>Eukaryota</taxon>
        <taxon>Metazoa</taxon>
        <taxon>Ecdysozoa</taxon>
        <taxon>Arthropoda</taxon>
        <taxon>Chelicerata</taxon>
        <taxon>Arachnida</taxon>
        <taxon>Pseudoscorpiones</taxon>
        <taxon>Cheliferoidea</taxon>
        <taxon>Chernetidae</taxon>
        <taxon>Cordylochernes</taxon>
    </lineage>
</organism>
<reference evidence="5 6" key="1">
    <citation type="submission" date="2022-01" db="EMBL/GenBank/DDBJ databases">
        <title>A chromosomal length assembly of Cordylochernes scorpioides.</title>
        <authorList>
            <person name="Zeh D."/>
            <person name="Zeh J."/>
        </authorList>
    </citation>
    <scope>NUCLEOTIDE SEQUENCE [LARGE SCALE GENOMIC DNA]</scope>
    <source>
        <strain evidence="5">IN4F17</strain>
        <tissue evidence="5">Whole Body</tissue>
    </source>
</reference>
<evidence type="ECO:0000259" key="4">
    <source>
        <dbReference type="PROSITE" id="PS50102"/>
    </source>
</evidence>
<evidence type="ECO:0000256" key="2">
    <source>
        <dbReference type="PROSITE-ProRule" id="PRU00176"/>
    </source>
</evidence>
<dbReference type="InterPro" id="IPR052462">
    <property type="entry name" value="SLIRP/GR-RBP-like"/>
</dbReference>